<feature type="non-terminal residue" evidence="1">
    <location>
        <position position="1"/>
    </location>
</feature>
<dbReference type="EMBL" id="KN822033">
    <property type="protein sequence ID" value="KIM63643.1"/>
    <property type="molecule type" value="Genomic_DNA"/>
</dbReference>
<organism evidence="1 2">
    <name type="scientific">Scleroderma citrinum Foug A</name>
    <dbReference type="NCBI Taxonomy" id="1036808"/>
    <lineage>
        <taxon>Eukaryota</taxon>
        <taxon>Fungi</taxon>
        <taxon>Dikarya</taxon>
        <taxon>Basidiomycota</taxon>
        <taxon>Agaricomycotina</taxon>
        <taxon>Agaricomycetes</taxon>
        <taxon>Agaricomycetidae</taxon>
        <taxon>Boletales</taxon>
        <taxon>Sclerodermatineae</taxon>
        <taxon>Sclerodermataceae</taxon>
        <taxon>Scleroderma</taxon>
    </lineage>
</organism>
<evidence type="ECO:0000313" key="1">
    <source>
        <dbReference type="EMBL" id="KIM63643.1"/>
    </source>
</evidence>
<dbReference type="Proteomes" id="UP000053989">
    <property type="component" value="Unassembled WGS sequence"/>
</dbReference>
<accession>A0A0C2ZQ32</accession>
<dbReference type="OrthoDB" id="4743193at2759"/>
<dbReference type="InParanoid" id="A0A0C2ZQ32"/>
<proteinExistence type="predicted"/>
<reference evidence="2" key="2">
    <citation type="submission" date="2015-01" db="EMBL/GenBank/DDBJ databases">
        <title>Evolutionary Origins and Diversification of the Mycorrhizal Mutualists.</title>
        <authorList>
            <consortium name="DOE Joint Genome Institute"/>
            <consortium name="Mycorrhizal Genomics Consortium"/>
            <person name="Kohler A."/>
            <person name="Kuo A."/>
            <person name="Nagy L.G."/>
            <person name="Floudas D."/>
            <person name="Copeland A."/>
            <person name="Barry K.W."/>
            <person name="Cichocki N."/>
            <person name="Veneault-Fourrey C."/>
            <person name="LaButti K."/>
            <person name="Lindquist E.A."/>
            <person name="Lipzen A."/>
            <person name="Lundell T."/>
            <person name="Morin E."/>
            <person name="Murat C."/>
            <person name="Riley R."/>
            <person name="Ohm R."/>
            <person name="Sun H."/>
            <person name="Tunlid A."/>
            <person name="Henrissat B."/>
            <person name="Grigoriev I.V."/>
            <person name="Hibbett D.S."/>
            <person name="Martin F."/>
        </authorList>
    </citation>
    <scope>NUCLEOTIDE SEQUENCE [LARGE SCALE GENOMIC DNA]</scope>
    <source>
        <strain evidence="2">Foug A</strain>
    </source>
</reference>
<dbReference type="STRING" id="1036808.A0A0C2ZQ32"/>
<reference evidence="1 2" key="1">
    <citation type="submission" date="2014-04" db="EMBL/GenBank/DDBJ databases">
        <authorList>
            <consortium name="DOE Joint Genome Institute"/>
            <person name="Kuo A."/>
            <person name="Kohler A."/>
            <person name="Nagy L.G."/>
            <person name="Floudas D."/>
            <person name="Copeland A."/>
            <person name="Barry K.W."/>
            <person name="Cichocki N."/>
            <person name="Veneault-Fourrey C."/>
            <person name="LaButti K."/>
            <person name="Lindquist E.A."/>
            <person name="Lipzen A."/>
            <person name="Lundell T."/>
            <person name="Morin E."/>
            <person name="Murat C."/>
            <person name="Sun H."/>
            <person name="Tunlid A."/>
            <person name="Henrissat B."/>
            <person name="Grigoriev I.V."/>
            <person name="Hibbett D.S."/>
            <person name="Martin F."/>
            <person name="Nordberg H.P."/>
            <person name="Cantor M.N."/>
            <person name="Hua S.X."/>
        </authorList>
    </citation>
    <scope>NUCLEOTIDE SEQUENCE [LARGE SCALE GENOMIC DNA]</scope>
    <source>
        <strain evidence="1 2">Foug A</strain>
    </source>
</reference>
<protein>
    <submittedName>
        <fullName evidence="1">Uncharacterized protein</fullName>
    </submittedName>
</protein>
<evidence type="ECO:0000313" key="2">
    <source>
        <dbReference type="Proteomes" id="UP000053989"/>
    </source>
</evidence>
<gene>
    <name evidence="1" type="ORF">SCLCIDRAFT_86970</name>
</gene>
<keyword evidence="2" id="KW-1185">Reference proteome</keyword>
<feature type="non-terminal residue" evidence="1">
    <location>
        <position position="74"/>
    </location>
</feature>
<dbReference type="HOGENOM" id="CLU_142990_2_0_1"/>
<sequence>KKTIIFGILMQGTNQKANALQSVLGFFLQSSHTPQKVIETLSRIGISVSVETIATAVHSLSAESQSQIQELGKS</sequence>
<name>A0A0C2ZQ32_9AGAM</name>
<dbReference type="AlphaFoldDB" id="A0A0C2ZQ32"/>